<accession>B5W746</accession>
<gene>
    <name evidence="1" type="ORF">AmaxDRAFT_4596</name>
</gene>
<reference evidence="1 2" key="1">
    <citation type="journal article" date="2011" name="Appl. Environ. Microbiol.">
        <title>Contribution of a Sodium Ion Gradient to Energy Conservation during Fermentation in the Cyanobacterium Arthrospira (Spirulina) maxima CS-328.</title>
        <authorList>
            <person name="Carrieri D."/>
            <person name="Ananyev G."/>
            <person name="Lenz O."/>
            <person name="Bryant D.A."/>
            <person name="Dismukes G.C."/>
        </authorList>
    </citation>
    <scope>NUCLEOTIDE SEQUENCE [LARGE SCALE GENOMIC DNA]</scope>
    <source>
        <strain evidence="1 2">CS-328</strain>
    </source>
</reference>
<comment type="caution">
    <text evidence="1">The sequence shown here is derived from an EMBL/GenBank/DDBJ whole genome shotgun (WGS) entry which is preliminary data.</text>
</comment>
<organism evidence="1 2">
    <name type="scientific">Limnospira maxima CS-328</name>
    <dbReference type="NCBI Taxonomy" id="513049"/>
    <lineage>
        <taxon>Bacteria</taxon>
        <taxon>Bacillati</taxon>
        <taxon>Cyanobacteriota</taxon>
        <taxon>Cyanophyceae</taxon>
        <taxon>Oscillatoriophycideae</taxon>
        <taxon>Oscillatoriales</taxon>
        <taxon>Sirenicapillariaceae</taxon>
        <taxon>Limnospira</taxon>
    </lineage>
</organism>
<evidence type="ECO:0000313" key="1">
    <source>
        <dbReference type="EMBL" id="EDZ92670.1"/>
    </source>
</evidence>
<dbReference type="EMBL" id="ABYK01000048">
    <property type="protein sequence ID" value="EDZ92670.1"/>
    <property type="molecule type" value="Genomic_DNA"/>
</dbReference>
<evidence type="ECO:0000313" key="2">
    <source>
        <dbReference type="Proteomes" id="UP000004061"/>
    </source>
</evidence>
<proteinExistence type="predicted"/>
<sequence length="71" mass="8075">MALHKAKKWLRCEATWAEIAKVYESCLSHPLSESNQGILAKALGRIERQENPEVMPFSDVYHWGSLVISGY</sequence>
<name>B5W746_LIMMA</name>
<dbReference type="RefSeq" id="WP_006670357.1">
    <property type="nucleotide sequence ID" value="NZ_ABYK01000048.1"/>
</dbReference>
<protein>
    <submittedName>
        <fullName evidence="1">Uncharacterized protein</fullName>
    </submittedName>
</protein>
<dbReference type="AlphaFoldDB" id="B5W746"/>
<keyword evidence="2" id="KW-1185">Reference proteome</keyword>
<dbReference type="Proteomes" id="UP000004061">
    <property type="component" value="Unassembled WGS sequence"/>
</dbReference>